<keyword evidence="1" id="KW-0472">Membrane</keyword>
<dbReference type="AlphaFoldDB" id="A0A9N8VX02"/>
<feature type="transmembrane region" description="Helical" evidence="1">
    <location>
        <begin position="40"/>
        <end position="59"/>
    </location>
</feature>
<evidence type="ECO:0000313" key="3">
    <source>
        <dbReference type="Proteomes" id="UP000789706"/>
    </source>
</evidence>
<feature type="transmembrane region" description="Helical" evidence="1">
    <location>
        <begin position="277"/>
        <end position="297"/>
    </location>
</feature>
<feature type="transmembrane region" description="Helical" evidence="1">
    <location>
        <begin position="71"/>
        <end position="92"/>
    </location>
</feature>
<dbReference type="OrthoDB" id="2383404at2759"/>
<name>A0A9N8VX02_9GLOM</name>
<keyword evidence="1" id="KW-1133">Transmembrane helix</keyword>
<accession>A0A9N8VX02</accession>
<feature type="transmembrane region" description="Helical" evidence="1">
    <location>
        <begin position="113"/>
        <end position="136"/>
    </location>
</feature>
<organism evidence="2 3">
    <name type="scientific">Diversispora eburnea</name>
    <dbReference type="NCBI Taxonomy" id="1213867"/>
    <lineage>
        <taxon>Eukaryota</taxon>
        <taxon>Fungi</taxon>
        <taxon>Fungi incertae sedis</taxon>
        <taxon>Mucoromycota</taxon>
        <taxon>Glomeromycotina</taxon>
        <taxon>Glomeromycetes</taxon>
        <taxon>Diversisporales</taxon>
        <taxon>Diversisporaceae</taxon>
        <taxon>Diversispora</taxon>
    </lineage>
</organism>
<evidence type="ECO:0000256" key="1">
    <source>
        <dbReference type="SAM" id="Phobius"/>
    </source>
</evidence>
<protein>
    <submittedName>
        <fullName evidence="2">9681_t:CDS:1</fullName>
    </submittedName>
</protein>
<keyword evidence="3" id="KW-1185">Reference proteome</keyword>
<dbReference type="Proteomes" id="UP000789706">
    <property type="component" value="Unassembled WGS sequence"/>
</dbReference>
<feature type="transmembrane region" description="Helical" evidence="1">
    <location>
        <begin position="148"/>
        <end position="170"/>
    </location>
</feature>
<dbReference type="EMBL" id="CAJVPK010000185">
    <property type="protein sequence ID" value="CAG8469314.1"/>
    <property type="molecule type" value="Genomic_DNA"/>
</dbReference>
<reference evidence="2" key="1">
    <citation type="submission" date="2021-06" db="EMBL/GenBank/DDBJ databases">
        <authorList>
            <person name="Kallberg Y."/>
            <person name="Tangrot J."/>
            <person name="Rosling A."/>
        </authorList>
    </citation>
    <scope>NUCLEOTIDE SEQUENCE</scope>
    <source>
        <strain evidence="2">AZ414A</strain>
    </source>
</reference>
<gene>
    <name evidence="2" type="ORF">DEBURN_LOCUS3080</name>
</gene>
<feature type="transmembrane region" description="Helical" evidence="1">
    <location>
        <begin position="243"/>
        <end position="265"/>
    </location>
</feature>
<sequence>MNELKNQLTTINGISYCQWPIFIYNCVDSDYFVAMYYGNLITSIILFLLSGIIPSNFAIRELIEDAQWVSSVLACTTYLAGVFVALPKMAFYQPSSTQITKKLYLPSSLLIKRFYWSFVIIQYTSVQASSFLTGLFRMNNNFYLTRLFYMIRSFCYGSGSFVLVLGFGIYGRLLINLTKQSFELIQGQGGIVEAFGVESNIKDLVVDEKKGITRVITRKFRILNNQENKSVIELRKRRFRWRIWKVSSFFYWSIQSFIIGIWYDWVFSTLSVSKNHAFTGCVITTTTAIIMMLGILLSELFKEDTNSTTELMLSNSNNLSQSISIG</sequence>
<evidence type="ECO:0000313" key="2">
    <source>
        <dbReference type="EMBL" id="CAG8469314.1"/>
    </source>
</evidence>
<proteinExistence type="predicted"/>
<keyword evidence="1" id="KW-0812">Transmembrane</keyword>
<comment type="caution">
    <text evidence="2">The sequence shown here is derived from an EMBL/GenBank/DDBJ whole genome shotgun (WGS) entry which is preliminary data.</text>
</comment>